<feature type="chain" id="PRO_5038474162" evidence="1">
    <location>
        <begin position="21"/>
        <end position="145"/>
    </location>
</feature>
<reference evidence="3" key="2">
    <citation type="journal article" date="2021" name="PeerJ">
        <title>Extensive microbial diversity within the chicken gut microbiome revealed by metagenomics and culture.</title>
        <authorList>
            <person name="Gilroy R."/>
            <person name="Ravi A."/>
            <person name="Getino M."/>
            <person name="Pursley I."/>
            <person name="Horton D.L."/>
            <person name="Alikhan N.F."/>
            <person name="Baker D."/>
            <person name="Gharbi K."/>
            <person name="Hall N."/>
            <person name="Watson M."/>
            <person name="Adriaenssens E.M."/>
            <person name="Foster-Nyarko E."/>
            <person name="Jarju S."/>
            <person name="Secka A."/>
            <person name="Antonio M."/>
            <person name="Oren A."/>
            <person name="Chaudhuri R.R."/>
            <person name="La Ragione R."/>
            <person name="Hildebrand F."/>
            <person name="Pallen M.J."/>
        </authorList>
    </citation>
    <scope>NUCLEOTIDE SEQUENCE</scope>
    <source>
        <strain evidence="3">B1-3475</strain>
    </source>
</reference>
<dbReference type="Gene3D" id="3.40.1420.30">
    <property type="match status" value="1"/>
</dbReference>
<accession>A0A9D9HL92</accession>
<dbReference type="Pfam" id="PF11396">
    <property type="entry name" value="PepSY_like"/>
    <property type="match status" value="2"/>
</dbReference>
<sequence length="145" mass="16748">MKRFLLTIVLAAMAASSIYADNDRAISFDRLPEAAKEFITASFPDSRIAYVKKEVDFPEVKYEVMLVDGVTVEFDRRGNWTDIECRYGNLEPSLVPENIRTSSLSLRPDDKFRRISKGEKGYELKLRSGVEMKFDRWLNLVEIDD</sequence>
<feature type="domain" description="Putative beta-lactamase-inhibitor-like PepSY-like" evidence="2">
    <location>
        <begin position="61"/>
        <end position="141"/>
    </location>
</feature>
<name>A0A9D9HL92_9BACT</name>
<evidence type="ECO:0000259" key="2">
    <source>
        <dbReference type="Pfam" id="PF11396"/>
    </source>
</evidence>
<dbReference type="SUPFAM" id="SSF160574">
    <property type="entry name" value="BT0923-like"/>
    <property type="match status" value="1"/>
</dbReference>
<evidence type="ECO:0000313" key="4">
    <source>
        <dbReference type="Proteomes" id="UP000823617"/>
    </source>
</evidence>
<dbReference type="Proteomes" id="UP000823617">
    <property type="component" value="Unassembled WGS sequence"/>
</dbReference>
<evidence type="ECO:0000313" key="3">
    <source>
        <dbReference type="EMBL" id="MBO8455887.1"/>
    </source>
</evidence>
<feature type="signal peptide" evidence="1">
    <location>
        <begin position="1"/>
        <end position="20"/>
    </location>
</feature>
<comment type="caution">
    <text evidence="3">The sequence shown here is derived from an EMBL/GenBank/DDBJ whole genome shotgun (WGS) entry which is preliminary data.</text>
</comment>
<keyword evidence="1" id="KW-0732">Signal</keyword>
<evidence type="ECO:0000256" key="1">
    <source>
        <dbReference type="SAM" id="SignalP"/>
    </source>
</evidence>
<feature type="domain" description="Putative beta-lactamase-inhibitor-like PepSY-like" evidence="2">
    <location>
        <begin position="24"/>
        <end position="56"/>
    </location>
</feature>
<reference evidence="3" key="1">
    <citation type="submission" date="2020-10" db="EMBL/GenBank/DDBJ databases">
        <authorList>
            <person name="Gilroy R."/>
        </authorList>
    </citation>
    <scope>NUCLEOTIDE SEQUENCE</scope>
    <source>
        <strain evidence="3">B1-3475</strain>
    </source>
</reference>
<proteinExistence type="predicted"/>
<protein>
    <submittedName>
        <fullName evidence="3">PepSY-like domain-containing protein</fullName>
    </submittedName>
</protein>
<organism evidence="3 4">
    <name type="scientific">Candidatus Cryptobacteroides intestinigallinarum</name>
    <dbReference type="NCBI Taxonomy" id="2840767"/>
    <lineage>
        <taxon>Bacteria</taxon>
        <taxon>Pseudomonadati</taxon>
        <taxon>Bacteroidota</taxon>
        <taxon>Bacteroidia</taxon>
        <taxon>Bacteroidales</taxon>
        <taxon>Candidatus Cryptobacteroides</taxon>
    </lineage>
</organism>
<dbReference type="InterPro" id="IPR021533">
    <property type="entry name" value="PepSY-like"/>
</dbReference>
<gene>
    <name evidence="3" type="ORF">IAC08_05740</name>
</gene>
<dbReference type="EMBL" id="JADIMK010000061">
    <property type="protein sequence ID" value="MBO8455887.1"/>
    <property type="molecule type" value="Genomic_DNA"/>
</dbReference>
<dbReference type="AlphaFoldDB" id="A0A9D9HL92"/>